<dbReference type="Proteomes" id="UP000274429">
    <property type="component" value="Unassembled WGS sequence"/>
</dbReference>
<protein>
    <submittedName>
        <fullName evidence="4">MAM domain-containing protein</fullName>
    </submittedName>
</protein>
<dbReference type="AlphaFoldDB" id="A0A0R3WSV4"/>
<evidence type="ECO:0000313" key="4">
    <source>
        <dbReference type="WBParaSite" id="TTAC_0000384401-mRNA-1"/>
    </source>
</evidence>
<keyword evidence="3" id="KW-1185">Reference proteome</keyword>
<evidence type="ECO:0000256" key="1">
    <source>
        <dbReference type="SAM" id="MobiDB-lite"/>
    </source>
</evidence>
<dbReference type="EMBL" id="UYWX01003120">
    <property type="protein sequence ID" value="VDM23497.1"/>
    <property type="molecule type" value="Genomic_DNA"/>
</dbReference>
<evidence type="ECO:0000313" key="2">
    <source>
        <dbReference type="EMBL" id="VDM23497.1"/>
    </source>
</evidence>
<name>A0A0R3WSV4_HYDTA</name>
<dbReference type="WBParaSite" id="TTAC_0000384401-mRNA-1">
    <property type="protein sequence ID" value="TTAC_0000384401-mRNA-1"/>
    <property type="gene ID" value="TTAC_0000384401"/>
</dbReference>
<gene>
    <name evidence="2" type="ORF">TTAC_LOCUS3830</name>
</gene>
<sequence>MPPATRTLDTSRKWSSWDRHGCPAEHLYDNLNYFNGNRFFTDDQSTDEWPLDSSCTLQGPLGSFYPPQQPYPLSTECHSSDSDTTWFPPGRSFTTQGQGLFSDDP</sequence>
<feature type="region of interest" description="Disordered" evidence="1">
    <location>
        <begin position="82"/>
        <end position="105"/>
    </location>
</feature>
<accession>A0A0R3WSV4</accession>
<evidence type="ECO:0000313" key="3">
    <source>
        <dbReference type="Proteomes" id="UP000274429"/>
    </source>
</evidence>
<organism evidence="4">
    <name type="scientific">Hydatigena taeniaeformis</name>
    <name type="common">Feline tapeworm</name>
    <name type="synonym">Taenia taeniaeformis</name>
    <dbReference type="NCBI Taxonomy" id="6205"/>
    <lineage>
        <taxon>Eukaryota</taxon>
        <taxon>Metazoa</taxon>
        <taxon>Spiralia</taxon>
        <taxon>Lophotrochozoa</taxon>
        <taxon>Platyhelminthes</taxon>
        <taxon>Cestoda</taxon>
        <taxon>Eucestoda</taxon>
        <taxon>Cyclophyllidea</taxon>
        <taxon>Taeniidae</taxon>
        <taxon>Hydatigera</taxon>
    </lineage>
</organism>
<reference evidence="4" key="1">
    <citation type="submission" date="2017-02" db="UniProtKB">
        <authorList>
            <consortium name="WormBaseParasite"/>
        </authorList>
    </citation>
    <scope>IDENTIFICATION</scope>
</reference>
<reference evidence="2 3" key="2">
    <citation type="submission" date="2018-11" db="EMBL/GenBank/DDBJ databases">
        <authorList>
            <consortium name="Pathogen Informatics"/>
        </authorList>
    </citation>
    <scope>NUCLEOTIDE SEQUENCE [LARGE SCALE GENOMIC DNA]</scope>
</reference>
<proteinExistence type="predicted"/>